<dbReference type="Proteomes" id="UP000183809">
    <property type="component" value="Unassembled WGS sequence"/>
</dbReference>
<protein>
    <submittedName>
        <fullName evidence="2">Nad-binding protein</fullName>
    </submittedName>
</protein>
<dbReference type="SUPFAM" id="SSF51735">
    <property type="entry name" value="NAD(P)-binding Rossmann-fold domains"/>
    <property type="match status" value="2"/>
</dbReference>
<feature type="compositionally biased region" description="Low complexity" evidence="1">
    <location>
        <begin position="156"/>
        <end position="169"/>
    </location>
</feature>
<comment type="caution">
    <text evidence="2">The sequence shown here is derived from an EMBL/GenBank/DDBJ whole genome shotgun (WGS) entry which is preliminary data.</text>
</comment>
<feature type="compositionally biased region" description="Pro residues" evidence="1">
    <location>
        <begin position="18"/>
        <end position="28"/>
    </location>
</feature>
<dbReference type="PANTHER" id="PTHR45458">
    <property type="entry name" value="SHORT-CHAIN DEHYDROGENASE/REDUCTASE SDR"/>
    <property type="match status" value="1"/>
</dbReference>
<dbReference type="InterPro" id="IPR036291">
    <property type="entry name" value="NAD(P)-bd_dom_sf"/>
</dbReference>
<feature type="region of interest" description="Disordered" evidence="1">
    <location>
        <begin position="112"/>
        <end position="205"/>
    </location>
</feature>
<dbReference type="OrthoDB" id="5296at2759"/>
<feature type="compositionally biased region" description="Low complexity" evidence="1">
    <location>
        <begin position="277"/>
        <end position="304"/>
    </location>
</feature>
<name>A0A1J9S4Z4_9PEZI</name>
<feature type="region of interest" description="Disordered" evidence="1">
    <location>
        <begin position="1"/>
        <end position="32"/>
    </location>
</feature>
<feature type="compositionally biased region" description="Basic and acidic residues" evidence="1">
    <location>
        <begin position="180"/>
        <end position="196"/>
    </location>
</feature>
<evidence type="ECO:0000313" key="3">
    <source>
        <dbReference type="Proteomes" id="UP000183809"/>
    </source>
</evidence>
<dbReference type="RefSeq" id="XP_020131280.1">
    <property type="nucleotide sequence ID" value="XM_020272109.1"/>
</dbReference>
<reference evidence="2 3" key="1">
    <citation type="submission" date="2016-10" db="EMBL/GenBank/DDBJ databases">
        <title>Proteomics and genomics reveal pathogen-plant mechanisms compatible with a hemibiotrophic lifestyle of Diplodia corticola.</title>
        <authorList>
            <person name="Fernandes I."/>
            <person name="De Jonge R."/>
            <person name="Van De Peer Y."/>
            <person name="Devreese B."/>
            <person name="Alves A."/>
            <person name="Esteves A.C."/>
        </authorList>
    </citation>
    <scope>NUCLEOTIDE SEQUENCE [LARGE SCALE GENOMIC DNA]</scope>
    <source>
        <strain evidence="2 3">CBS 112549</strain>
    </source>
</reference>
<dbReference type="PANTHER" id="PTHR45458:SF1">
    <property type="entry name" value="SHORT CHAIN DEHYDROGENASE"/>
    <property type="match status" value="1"/>
</dbReference>
<sequence>MAAEAPADPTIPPSATHAPPPQPPQPPPHPEKAHILVTGASSGLGRAFFEHFSSFPPGTHHVRGIDARPYPTHPAASSCFVGACGTFNQVDLTAEALVRKFVQNATIPGAAAAAQSRSHSRSTSSSAPLASPTVLFRDRQHSYSRWPDTPDTGDLQSSPSTTPAQSPSTLVPPSAPPTTKEARKDSTAQHPPRDGGDPPAAAAPYAGPFTLVIHSAGTRGLVPSHEAARPHDVAGAESIGAMDAATMRRTYEINTVAAFVLIKALLPSLLLSSPSSSAAASSASSSSSTSTISTTSTSPAAPAPANKPKFVLMASRMGSIGSNGSNNSSASNSNALGGGGYAYRASKAALNAVVRSFSVDVPDVVFALVHPGRVETNLVKTKEEGAVDVGESVADVLRLIDRLGAAGEDGLPSGCFVDRWGETIPW</sequence>
<keyword evidence="3" id="KW-1185">Reference proteome</keyword>
<dbReference type="GO" id="GO:0016616">
    <property type="term" value="F:oxidoreductase activity, acting on the CH-OH group of donors, NAD or NADP as acceptor"/>
    <property type="evidence" value="ECO:0007669"/>
    <property type="project" value="TreeGrafter"/>
</dbReference>
<dbReference type="EMBL" id="MNUE01000019">
    <property type="protein sequence ID" value="OJD35020.1"/>
    <property type="molecule type" value="Genomic_DNA"/>
</dbReference>
<evidence type="ECO:0000256" key="1">
    <source>
        <dbReference type="SAM" id="MobiDB-lite"/>
    </source>
</evidence>
<evidence type="ECO:0000313" key="2">
    <source>
        <dbReference type="EMBL" id="OJD35020.1"/>
    </source>
</evidence>
<dbReference type="GeneID" id="31012368"/>
<organism evidence="2 3">
    <name type="scientific">Diplodia corticola</name>
    <dbReference type="NCBI Taxonomy" id="236234"/>
    <lineage>
        <taxon>Eukaryota</taxon>
        <taxon>Fungi</taxon>
        <taxon>Dikarya</taxon>
        <taxon>Ascomycota</taxon>
        <taxon>Pezizomycotina</taxon>
        <taxon>Dothideomycetes</taxon>
        <taxon>Dothideomycetes incertae sedis</taxon>
        <taxon>Botryosphaeriales</taxon>
        <taxon>Botryosphaeriaceae</taxon>
        <taxon>Diplodia</taxon>
    </lineage>
</organism>
<gene>
    <name evidence="2" type="ORF">BKCO1_1900080</name>
</gene>
<dbReference type="Gene3D" id="3.40.50.720">
    <property type="entry name" value="NAD(P)-binding Rossmann-like Domain"/>
    <property type="match status" value="2"/>
</dbReference>
<feature type="region of interest" description="Disordered" evidence="1">
    <location>
        <begin position="277"/>
        <end position="305"/>
    </location>
</feature>
<feature type="compositionally biased region" description="Low complexity" evidence="1">
    <location>
        <begin position="112"/>
        <end position="131"/>
    </location>
</feature>
<dbReference type="InterPro" id="IPR052184">
    <property type="entry name" value="SDR_enzymes"/>
</dbReference>
<accession>A0A1J9S4Z4</accession>
<dbReference type="AlphaFoldDB" id="A0A1J9S4Z4"/>
<proteinExistence type="predicted"/>